<protein>
    <submittedName>
        <fullName evidence="2">Nickel transport protein</fullName>
    </submittedName>
</protein>
<keyword evidence="3" id="KW-1185">Reference proteome</keyword>
<sequence length="234" mass="24580">MMNIMNVMKSGVALCLLWGASGSAWAHDAWIAIDGPAHAVRYGHTAAGDPYDPAKIRQVRAWSANGDPVAVAVERSADGATATPASDAAVLTLDFDNGYWSRVGGQSRNEARTVTGAAEGTQSLKYGKTVLSWGDVVTRPLGQPLELVAVSATAPRDRQKVNVQVLHEGRPLAGARVYAGGHDDEAPVTTDANGRAAIEVHRGTQMLGVAHSVAHDGPEADRVNLSANLLFKVE</sequence>
<reference evidence="2 3" key="1">
    <citation type="submission" date="2018-04" db="EMBL/GenBank/DDBJ databases">
        <title>Genomic Encyclopedia of Type Strains, Phase IV (KMG-IV): sequencing the most valuable type-strain genomes for metagenomic binning, comparative biology and taxonomic classification.</title>
        <authorList>
            <person name="Goeker M."/>
        </authorList>
    </citation>
    <scope>NUCLEOTIDE SEQUENCE [LARGE SCALE GENOMIC DNA]</scope>
    <source>
        <strain evidence="2 3">DSM 104150</strain>
    </source>
</reference>
<dbReference type="Proteomes" id="UP000248330">
    <property type="component" value="Unassembled WGS sequence"/>
</dbReference>
<evidence type="ECO:0000256" key="1">
    <source>
        <dbReference type="SAM" id="SignalP"/>
    </source>
</evidence>
<proteinExistence type="predicted"/>
<evidence type="ECO:0000313" key="2">
    <source>
        <dbReference type="EMBL" id="PXV65679.1"/>
    </source>
</evidence>
<dbReference type="AlphaFoldDB" id="A0A318E9I9"/>
<dbReference type="RefSeq" id="WP_170124050.1">
    <property type="nucleotide sequence ID" value="NZ_CAWNXA010000009.1"/>
</dbReference>
<evidence type="ECO:0000313" key="3">
    <source>
        <dbReference type="Proteomes" id="UP000248330"/>
    </source>
</evidence>
<comment type="caution">
    <text evidence="2">The sequence shown here is derived from an EMBL/GenBank/DDBJ whole genome shotgun (WGS) entry which is preliminary data.</text>
</comment>
<gene>
    <name evidence="2" type="ORF">C8D93_10958</name>
</gene>
<organism evidence="2 3">
    <name type="scientific">Sinimarinibacterium flocculans</name>
    <dbReference type="NCBI Taxonomy" id="985250"/>
    <lineage>
        <taxon>Bacteria</taxon>
        <taxon>Pseudomonadati</taxon>
        <taxon>Pseudomonadota</taxon>
        <taxon>Gammaproteobacteria</taxon>
        <taxon>Nevskiales</taxon>
        <taxon>Nevskiaceae</taxon>
        <taxon>Sinimarinibacterium</taxon>
    </lineage>
</organism>
<dbReference type="InterPro" id="IPR019613">
    <property type="entry name" value="DUF4198"/>
</dbReference>
<accession>A0A318E9I9</accession>
<feature type="chain" id="PRO_5016463854" evidence="1">
    <location>
        <begin position="27"/>
        <end position="234"/>
    </location>
</feature>
<dbReference type="Pfam" id="PF10670">
    <property type="entry name" value="DUF4198"/>
    <property type="match status" value="1"/>
</dbReference>
<name>A0A318E9I9_9GAMM</name>
<keyword evidence="1" id="KW-0732">Signal</keyword>
<feature type="signal peptide" evidence="1">
    <location>
        <begin position="1"/>
        <end position="26"/>
    </location>
</feature>
<dbReference type="EMBL" id="QICN01000009">
    <property type="protein sequence ID" value="PXV65679.1"/>
    <property type="molecule type" value="Genomic_DNA"/>
</dbReference>